<proteinExistence type="predicted"/>
<reference evidence="6" key="3">
    <citation type="journal article" date="2014" name="Nature">
        <title>Elephant shark genome provides unique insights into gnathostome evolution.</title>
        <authorList>
            <consortium name="International Elephant Shark Genome Sequencing Consortium"/>
            <person name="Venkatesh B."/>
            <person name="Lee A.P."/>
            <person name="Ravi V."/>
            <person name="Maurya A.K."/>
            <person name="Lian M.M."/>
            <person name="Swann J.B."/>
            <person name="Ohta Y."/>
            <person name="Flajnik M.F."/>
            <person name="Sutoh Y."/>
            <person name="Kasahara M."/>
            <person name="Hoon S."/>
            <person name="Gangu V."/>
            <person name="Roy S.W."/>
            <person name="Irimia M."/>
            <person name="Korzh V."/>
            <person name="Kondrychyn I."/>
            <person name="Lim Z.W."/>
            <person name="Tay B.H."/>
            <person name="Tohari S."/>
            <person name="Kong K.W."/>
            <person name="Ho S."/>
            <person name="Lorente-Galdos B."/>
            <person name="Quilez J."/>
            <person name="Marques-Bonet T."/>
            <person name="Raney B.J."/>
            <person name="Ingham P.W."/>
            <person name="Tay A."/>
            <person name="Hillier L.W."/>
            <person name="Minx P."/>
            <person name="Boehm T."/>
            <person name="Wilson R.K."/>
            <person name="Brenner S."/>
            <person name="Warren W.C."/>
        </authorList>
    </citation>
    <scope>NUCLEOTIDE SEQUENCE [LARGE SCALE GENOMIC DNA]</scope>
</reference>
<dbReference type="InterPro" id="IPR007110">
    <property type="entry name" value="Ig-like_dom"/>
</dbReference>
<evidence type="ECO:0000256" key="1">
    <source>
        <dbReference type="ARBA" id="ARBA00022729"/>
    </source>
</evidence>
<dbReference type="InterPro" id="IPR051287">
    <property type="entry name" value="TCR_variable_region"/>
</dbReference>
<sequence>GLSHKSIIDCKVLLITRTFYSVAQSETSVTVTEGGQVILDSIYHTSLSDYCLYWYRHLSLQTSRKSSKLTISQLQLSDSAVYYCVFSPTVMGTGHSLVQKLSWIGEVALRRAVCFQEVCLTGITFTTSQSVC</sequence>
<keyword evidence="3" id="KW-0393">Immunoglobulin domain</keyword>
<keyword evidence="2" id="KW-0391">Immunity</keyword>
<dbReference type="InterPro" id="IPR036179">
    <property type="entry name" value="Ig-like_dom_sf"/>
</dbReference>
<feature type="domain" description="Ig-like" evidence="4">
    <location>
        <begin position="20"/>
        <end position="102"/>
    </location>
</feature>
<accession>A0A4W3GJN6</accession>
<dbReference type="PANTHER" id="PTHR19367">
    <property type="entry name" value="T-CELL RECEPTOR ALPHA CHAIN V REGION"/>
    <property type="match status" value="1"/>
</dbReference>
<dbReference type="Gene3D" id="2.60.40.10">
    <property type="entry name" value="Immunoglobulins"/>
    <property type="match status" value="1"/>
</dbReference>
<organism evidence="5 6">
    <name type="scientific">Callorhinchus milii</name>
    <name type="common">Ghost shark</name>
    <dbReference type="NCBI Taxonomy" id="7868"/>
    <lineage>
        <taxon>Eukaryota</taxon>
        <taxon>Metazoa</taxon>
        <taxon>Chordata</taxon>
        <taxon>Craniata</taxon>
        <taxon>Vertebrata</taxon>
        <taxon>Chondrichthyes</taxon>
        <taxon>Holocephali</taxon>
        <taxon>Chimaeriformes</taxon>
        <taxon>Callorhinchidae</taxon>
        <taxon>Callorhinchus</taxon>
    </lineage>
</organism>
<keyword evidence="6" id="KW-1185">Reference proteome</keyword>
<dbReference type="Ensembl" id="ENSCMIT00000003113.1">
    <property type="protein sequence ID" value="ENSCMIP00000003005.1"/>
    <property type="gene ID" value="ENSCMIG00000001764.1"/>
</dbReference>
<dbReference type="PANTHER" id="PTHR19367:SF18">
    <property type="entry name" value="T CELL RECEPTOR ALPHA VARIABLE 16"/>
    <property type="match status" value="1"/>
</dbReference>
<dbReference type="InterPro" id="IPR003599">
    <property type="entry name" value="Ig_sub"/>
</dbReference>
<evidence type="ECO:0000259" key="4">
    <source>
        <dbReference type="PROSITE" id="PS50835"/>
    </source>
</evidence>
<keyword evidence="2" id="KW-1064">Adaptive immunity</keyword>
<keyword evidence="1" id="KW-0732">Signal</keyword>
<dbReference type="GO" id="GO:0002250">
    <property type="term" value="P:adaptive immune response"/>
    <property type="evidence" value="ECO:0007669"/>
    <property type="project" value="UniProtKB-KW"/>
</dbReference>
<dbReference type="SMART" id="SM00409">
    <property type="entry name" value="IG"/>
    <property type="match status" value="1"/>
</dbReference>
<reference evidence="5" key="4">
    <citation type="submission" date="2025-08" db="UniProtKB">
        <authorList>
            <consortium name="Ensembl"/>
        </authorList>
    </citation>
    <scope>IDENTIFICATION</scope>
</reference>
<dbReference type="InParanoid" id="A0A4W3GJN6"/>
<reference evidence="6" key="1">
    <citation type="journal article" date="2006" name="Science">
        <title>Ancient noncoding elements conserved in the human genome.</title>
        <authorList>
            <person name="Venkatesh B."/>
            <person name="Kirkness E.F."/>
            <person name="Loh Y.H."/>
            <person name="Halpern A.L."/>
            <person name="Lee A.P."/>
            <person name="Johnson J."/>
            <person name="Dandona N."/>
            <person name="Viswanathan L.D."/>
            <person name="Tay A."/>
            <person name="Venter J.C."/>
            <person name="Strausberg R.L."/>
            <person name="Brenner S."/>
        </authorList>
    </citation>
    <scope>NUCLEOTIDE SEQUENCE [LARGE SCALE GENOMIC DNA]</scope>
</reference>
<evidence type="ECO:0000313" key="6">
    <source>
        <dbReference type="Proteomes" id="UP000314986"/>
    </source>
</evidence>
<dbReference type="PROSITE" id="PS50835">
    <property type="entry name" value="IG_LIKE"/>
    <property type="match status" value="1"/>
</dbReference>
<dbReference type="GeneTree" id="ENSGT00970000196777"/>
<dbReference type="AlphaFoldDB" id="A0A4W3GJN6"/>
<reference evidence="6" key="2">
    <citation type="journal article" date="2007" name="PLoS Biol.">
        <title>Survey sequencing and comparative analysis of the elephant shark (Callorhinchus milii) genome.</title>
        <authorList>
            <person name="Venkatesh B."/>
            <person name="Kirkness E.F."/>
            <person name="Loh Y.H."/>
            <person name="Halpern A.L."/>
            <person name="Lee A.P."/>
            <person name="Johnson J."/>
            <person name="Dandona N."/>
            <person name="Viswanathan L.D."/>
            <person name="Tay A."/>
            <person name="Venter J.C."/>
            <person name="Strausberg R.L."/>
            <person name="Brenner S."/>
        </authorList>
    </citation>
    <scope>NUCLEOTIDE SEQUENCE [LARGE SCALE GENOMIC DNA]</scope>
</reference>
<protein>
    <recommendedName>
        <fullName evidence="4">Ig-like domain-containing protein</fullName>
    </recommendedName>
</protein>
<dbReference type="SUPFAM" id="SSF48726">
    <property type="entry name" value="Immunoglobulin"/>
    <property type="match status" value="1"/>
</dbReference>
<evidence type="ECO:0000256" key="3">
    <source>
        <dbReference type="ARBA" id="ARBA00023319"/>
    </source>
</evidence>
<reference evidence="5" key="5">
    <citation type="submission" date="2025-09" db="UniProtKB">
        <authorList>
            <consortium name="Ensembl"/>
        </authorList>
    </citation>
    <scope>IDENTIFICATION</scope>
</reference>
<dbReference type="Proteomes" id="UP000314986">
    <property type="component" value="Unassembled WGS sequence"/>
</dbReference>
<evidence type="ECO:0000313" key="5">
    <source>
        <dbReference type="Ensembl" id="ENSCMIP00000003005.1"/>
    </source>
</evidence>
<dbReference type="InterPro" id="IPR013783">
    <property type="entry name" value="Ig-like_fold"/>
</dbReference>
<name>A0A4W3GJN6_CALMI</name>
<evidence type="ECO:0000256" key="2">
    <source>
        <dbReference type="ARBA" id="ARBA00023130"/>
    </source>
</evidence>